<accession>A0A6L3SYF4</accession>
<keyword evidence="3" id="KW-1185">Reference proteome</keyword>
<name>A0A6L3SYF4_9HYPH</name>
<dbReference type="Proteomes" id="UP000474159">
    <property type="component" value="Unassembled WGS sequence"/>
</dbReference>
<comment type="caution">
    <text evidence="2">The sequence shown here is derived from an EMBL/GenBank/DDBJ whole genome shotgun (WGS) entry which is preliminary data.</text>
</comment>
<dbReference type="RefSeq" id="WP_151001442.1">
    <property type="nucleotide sequence ID" value="NZ_BPQY01000379.1"/>
</dbReference>
<keyword evidence="1" id="KW-1133">Transmembrane helix</keyword>
<dbReference type="AlphaFoldDB" id="A0A6L3SYF4"/>
<evidence type="ECO:0000313" key="3">
    <source>
        <dbReference type="Proteomes" id="UP000474159"/>
    </source>
</evidence>
<reference evidence="2 3" key="1">
    <citation type="submission" date="2019-09" db="EMBL/GenBank/DDBJ databases">
        <title>YIM 48816 draft genome.</title>
        <authorList>
            <person name="Jiang L."/>
        </authorList>
    </citation>
    <scope>NUCLEOTIDE SEQUENCE [LARGE SCALE GENOMIC DNA]</scope>
    <source>
        <strain evidence="2 3">YIM 48816</strain>
    </source>
</reference>
<sequence length="70" mass="7601">MPSCRRSFSSNLPPTGHARVELSRYVRLRAVPPRPANDNRSASAPKLWHWAVAIGTAPTIGLALALTILI</sequence>
<organism evidence="2 3">
    <name type="scientific">Methylobacterium soli</name>
    <dbReference type="NCBI Taxonomy" id="553447"/>
    <lineage>
        <taxon>Bacteria</taxon>
        <taxon>Pseudomonadati</taxon>
        <taxon>Pseudomonadota</taxon>
        <taxon>Alphaproteobacteria</taxon>
        <taxon>Hyphomicrobiales</taxon>
        <taxon>Methylobacteriaceae</taxon>
        <taxon>Methylobacterium</taxon>
    </lineage>
</organism>
<gene>
    <name evidence="2" type="ORF">F6X53_17290</name>
</gene>
<keyword evidence="1" id="KW-0472">Membrane</keyword>
<feature type="transmembrane region" description="Helical" evidence="1">
    <location>
        <begin position="47"/>
        <end position="69"/>
    </location>
</feature>
<proteinExistence type="predicted"/>
<protein>
    <submittedName>
        <fullName evidence="2">Uncharacterized protein</fullName>
    </submittedName>
</protein>
<dbReference type="OrthoDB" id="8002096at2"/>
<evidence type="ECO:0000256" key="1">
    <source>
        <dbReference type="SAM" id="Phobius"/>
    </source>
</evidence>
<dbReference type="EMBL" id="VZZK01000018">
    <property type="protein sequence ID" value="KAB1077717.1"/>
    <property type="molecule type" value="Genomic_DNA"/>
</dbReference>
<keyword evidence="1" id="KW-0812">Transmembrane</keyword>
<evidence type="ECO:0000313" key="2">
    <source>
        <dbReference type="EMBL" id="KAB1077717.1"/>
    </source>
</evidence>